<comment type="caution">
    <text evidence="3">The sequence shown here is derived from an EMBL/GenBank/DDBJ whole genome shotgun (WGS) entry which is preliminary data.</text>
</comment>
<accession>A0ABD6AVX6</accession>
<dbReference type="InterPro" id="IPR040624">
    <property type="entry name" value="HalOD1"/>
</dbReference>
<dbReference type="RefSeq" id="WP_250873640.1">
    <property type="nucleotide sequence ID" value="NZ_JALXFV010000005.1"/>
</dbReference>
<evidence type="ECO:0000259" key="2">
    <source>
        <dbReference type="Pfam" id="PF18545"/>
    </source>
</evidence>
<feature type="compositionally biased region" description="Basic and acidic residues" evidence="1">
    <location>
        <begin position="13"/>
        <end position="28"/>
    </location>
</feature>
<evidence type="ECO:0000313" key="3">
    <source>
        <dbReference type="EMBL" id="MFD1513665.1"/>
    </source>
</evidence>
<proteinExistence type="predicted"/>
<dbReference type="Proteomes" id="UP001597187">
    <property type="component" value="Unassembled WGS sequence"/>
</dbReference>
<feature type="region of interest" description="Disordered" evidence="1">
    <location>
        <begin position="1"/>
        <end position="28"/>
    </location>
</feature>
<dbReference type="AlphaFoldDB" id="A0ABD6AVX6"/>
<reference evidence="3 4" key="1">
    <citation type="journal article" date="2019" name="Int. J. Syst. Evol. Microbiol.">
        <title>The Global Catalogue of Microorganisms (GCM) 10K type strain sequencing project: providing services to taxonomists for standard genome sequencing and annotation.</title>
        <authorList>
            <consortium name="The Broad Institute Genomics Platform"/>
            <consortium name="The Broad Institute Genome Sequencing Center for Infectious Disease"/>
            <person name="Wu L."/>
            <person name="Ma J."/>
        </authorList>
    </citation>
    <scope>NUCLEOTIDE SEQUENCE [LARGE SCALE GENOMIC DNA]</scope>
    <source>
        <strain evidence="3 4">CGMCC 1.12563</strain>
    </source>
</reference>
<protein>
    <submittedName>
        <fullName evidence="3">HalOD1 output domain-containing protein</fullName>
    </submittedName>
</protein>
<gene>
    <name evidence="3" type="ORF">ACFSBT_10270</name>
</gene>
<dbReference type="EMBL" id="JBHUDC010000005">
    <property type="protein sequence ID" value="MFD1513665.1"/>
    <property type="molecule type" value="Genomic_DNA"/>
</dbReference>
<sequence length="105" mass="11797">MEGEPSAWDTPDEDRRELRHRATVDPDRGPSLLRVVSEGLAELLDTDPESLEPPLATVAAWDALERLLDRQPDDSAPVHYVEFVYEGYVVAVHGDGRVRIYAVEE</sequence>
<dbReference type="Pfam" id="PF18545">
    <property type="entry name" value="HalOD1"/>
    <property type="match status" value="1"/>
</dbReference>
<keyword evidence="4" id="KW-1185">Reference proteome</keyword>
<name>A0ABD6AVX6_9EURY</name>
<organism evidence="3 4">
    <name type="scientific">Halomarina rubra</name>
    <dbReference type="NCBI Taxonomy" id="2071873"/>
    <lineage>
        <taxon>Archaea</taxon>
        <taxon>Methanobacteriati</taxon>
        <taxon>Methanobacteriota</taxon>
        <taxon>Stenosarchaea group</taxon>
        <taxon>Halobacteria</taxon>
        <taxon>Halobacteriales</taxon>
        <taxon>Natronomonadaceae</taxon>
        <taxon>Halomarina</taxon>
    </lineage>
</organism>
<feature type="domain" description="Halobacterial output" evidence="2">
    <location>
        <begin position="34"/>
        <end position="101"/>
    </location>
</feature>
<evidence type="ECO:0000256" key="1">
    <source>
        <dbReference type="SAM" id="MobiDB-lite"/>
    </source>
</evidence>
<evidence type="ECO:0000313" key="4">
    <source>
        <dbReference type="Proteomes" id="UP001597187"/>
    </source>
</evidence>